<comment type="caution">
    <text evidence="2">The sequence shown here is derived from an EMBL/GenBank/DDBJ whole genome shotgun (WGS) entry which is preliminary data.</text>
</comment>
<keyword evidence="1" id="KW-0175">Coiled coil</keyword>
<organism evidence="2 3">
    <name type="scientific">Massilia genomosp. 1</name>
    <dbReference type="NCBI Taxonomy" id="2609280"/>
    <lineage>
        <taxon>Bacteria</taxon>
        <taxon>Pseudomonadati</taxon>
        <taxon>Pseudomonadota</taxon>
        <taxon>Betaproteobacteria</taxon>
        <taxon>Burkholderiales</taxon>
        <taxon>Oxalobacteraceae</taxon>
        <taxon>Telluria group</taxon>
        <taxon>Massilia</taxon>
    </lineage>
</organism>
<evidence type="ECO:0000313" key="3">
    <source>
        <dbReference type="Proteomes" id="UP000610594"/>
    </source>
</evidence>
<gene>
    <name evidence="2" type="ORF">F1735_13035</name>
</gene>
<keyword evidence="3" id="KW-1185">Reference proteome</keyword>
<evidence type="ECO:0000313" key="2">
    <source>
        <dbReference type="EMBL" id="NHZ63218.1"/>
    </source>
</evidence>
<proteinExistence type="predicted"/>
<dbReference type="RefSeq" id="WP_167237335.1">
    <property type="nucleotide sequence ID" value="NZ_WHJF01000028.1"/>
</dbReference>
<protein>
    <recommendedName>
        <fullName evidence="4">Methyl-accepting transducer domain-containing protein</fullName>
    </recommendedName>
</protein>
<dbReference type="EMBL" id="WHJF01000028">
    <property type="protein sequence ID" value="NHZ63218.1"/>
    <property type="molecule type" value="Genomic_DNA"/>
</dbReference>
<sequence>MTISIDELRQHAADLEADLDALEQRAADSATRFNGVAAACGQTLVELEDAAAEMATQLQALCGTAQAHAVAIAEMLAPLAAATEDAIDKLDTADSATRAALKSAQDTCDTARAALTGEAATAAELATTIDAWAQQRNSALQTLAAATDKHAQDARTHLDQQSSTLKQLAQRTVQVTATAQGTLGALQGDMHVVHTQAQDQVDAAVQAMSDAILDSANKHVTGPLERQLAKARNELLQEGKQVLQGILADASTVIAEIEQRVAALGRQACGAGQAMGPERQTLDALQQPIKEAMDRVREIAAIVGFNI</sequence>
<dbReference type="Proteomes" id="UP000610594">
    <property type="component" value="Unassembled WGS sequence"/>
</dbReference>
<evidence type="ECO:0000256" key="1">
    <source>
        <dbReference type="SAM" id="Coils"/>
    </source>
</evidence>
<reference evidence="2 3" key="1">
    <citation type="submission" date="2019-10" db="EMBL/GenBank/DDBJ databases">
        <title>Taxonomy of Antarctic Massilia spp.: description of Massilia rubra sp. nov., Massilia aquatica sp. nov., Massilia mucilaginosa sp. nov., Massilia frigida sp. nov. isolated from streams, lakes and regoliths.</title>
        <authorList>
            <person name="Holochova P."/>
            <person name="Sedlacek I."/>
            <person name="Kralova S."/>
            <person name="Maslanova I."/>
            <person name="Busse H.-J."/>
            <person name="Stankova E."/>
            <person name="Vrbovska V."/>
            <person name="Kovarovic V."/>
            <person name="Bartak M."/>
            <person name="Svec P."/>
            <person name="Pantucek R."/>
        </authorList>
    </citation>
    <scope>NUCLEOTIDE SEQUENCE [LARGE SCALE GENOMIC DNA]</scope>
    <source>
        <strain evidence="2 3">CCM 8694</strain>
    </source>
</reference>
<feature type="coiled-coil region" evidence="1">
    <location>
        <begin position="5"/>
        <end position="32"/>
    </location>
</feature>
<evidence type="ECO:0008006" key="4">
    <source>
        <dbReference type="Google" id="ProtNLM"/>
    </source>
</evidence>
<name>A0ABX0MK94_9BURK</name>
<accession>A0ABX0MK94</accession>